<reference evidence="2 3" key="1">
    <citation type="submission" date="2017-03" db="EMBL/GenBank/DDBJ databases">
        <title>Genomes of endolithic fungi from Antarctica.</title>
        <authorList>
            <person name="Coleine C."/>
            <person name="Masonjones S."/>
            <person name="Stajich J.E."/>
        </authorList>
    </citation>
    <scope>NUCLEOTIDE SEQUENCE [LARGE SCALE GENOMIC DNA]</scope>
    <source>
        <strain evidence="2 3">CCFEE 6314</strain>
    </source>
</reference>
<dbReference type="Gene3D" id="1.10.150.750">
    <property type="match status" value="1"/>
</dbReference>
<dbReference type="InterPro" id="IPR036412">
    <property type="entry name" value="HAD-like_sf"/>
</dbReference>
<protein>
    <recommendedName>
        <fullName evidence="4">Haloacid dehalogenase, type II</fullName>
    </recommendedName>
</protein>
<dbReference type="OrthoDB" id="444127at2759"/>
<dbReference type="Gene3D" id="3.40.50.1000">
    <property type="entry name" value="HAD superfamily/HAD-like"/>
    <property type="match status" value="1"/>
</dbReference>
<proteinExistence type="predicted"/>
<dbReference type="PANTHER" id="PTHR43316:SF9">
    <property type="entry name" value="ACID DEHALOGENASE, PUTATIVE (AFU_ORTHOLOGUE AFUA_6G14460)-RELATED"/>
    <property type="match status" value="1"/>
</dbReference>
<evidence type="ECO:0000256" key="1">
    <source>
        <dbReference type="ARBA" id="ARBA00022801"/>
    </source>
</evidence>
<organism evidence="2 3">
    <name type="scientific">Exophiala mesophila</name>
    <name type="common">Black yeast-like fungus</name>
    <dbReference type="NCBI Taxonomy" id="212818"/>
    <lineage>
        <taxon>Eukaryota</taxon>
        <taxon>Fungi</taxon>
        <taxon>Dikarya</taxon>
        <taxon>Ascomycota</taxon>
        <taxon>Pezizomycotina</taxon>
        <taxon>Eurotiomycetes</taxon>
        <taxon>Chaetothyriomycetidae</taxon>
        <taxon>Chaetothyriales</taxon>
        <taxon>Herpotrichiellaceae</taxon>
        <taxon>Exophiala</taxon>
    </lineage>
</organism>
<dbReference type="InterPro" id="IPR023214">
    <property type="entry name" value="HAD_sf"/>
</dbReference>
<gene>
    <name evidence="2" type="ORF">B0A52_03090</name>
</gene>
<dbReference type="AlphaFoldDB" id="A0A438NCE0"/>
<evidence type="ECO:0000313" key="2">
    <source>
        <dbReference type="EMBL" id="RVX73448.1"/>
    </source>
</evidence>
<evidence type="ECO:0000313" key="3">
    <source>
        <dbReference type="Proteomes" id="UP000288859"/>
    </source>
</evidence>
<accession>A0A438NCE0</accession>
<dbReference type="VEuPathDB" id="FungiDB:PV10_02797"/>
<sequence>MALDLTQLKGLFFDIYATLIDWEAGIYPHLYRLSQRAPQSQRLSDSPETRTKLLGLYEHYCKKIWKDHPAMLFPEVLQKVYAHIASDLGVELDSEAQAAFGRSIGEWPAFPDTIDAMKVLAKYYKLFVLSNVDNASFDRTRTGPLGGGRWDGIYTAEMIGSYKPDPRNYQYVAKRMEEDFSIKKDELIIVAQSLDIDHITTTKLGFKPGVWIARSQNSTMGGKREELESQGLLKLGAVYETLGEFAAAVEKAFADKKN</sequence>
<keyword evidence="1" id="KW-0378">Hydrolase</keyword>
<name>A0A438NCE0_EXOME</name>
<evidence type="ECO:0008006" key="4">
    <source>
        <dbReference type="Google" id="ProtNLM"/>
    </source>
</evidence>
<dbReference type="Pfam" id="PF00702">
    <property type="entry name" value="Hydrolase"/>
    <property type="match status" value="1"/>
</dbReference>
<dbReference type="EMBL" id="NAJM01000008">
    <property type="protein sequence ID" value="RVX73448.1"/>
    <property type="molecule type" value="Genomic_DNA"/>
</dbReference>
<comment type="caution">
    <text evidence="2">The sequence shown here is derived from an EMBL/GenBank/DDBJ whole genome shotgun (WGS) entry which is preliminary data.</text>
</comment>
<dbReference type="InterPro" id="IPR051540">
    <property type="entry name" value="S-2-haloacid_dehalogenase"/>
</dbReference>
<dbReference type="GO" id="GO:0016787">
    <property type="term" value="F:hydrolase activity"/>
    <property type="evidence" value="ECO:0007669"/>
    <property type="project" value="UniProtKB-KW"/>
</dbReference>
<dbReference type="Proteomes" id="UP000288859">
    <property type="component" value="Unassembled WGS sequence"/>
</dbReference>
<dbReference type="SUPFAM" id="SSF56784">
    <property type="entry name" value="HAD-like"/>
    <property type="match status" value="1"/>
</dbReference>
<dbReference type="PANTHER" id="PTHR43316">
    <property type="entry name" value="HYDROLASE, HALOACID DELAHOGENASE-RELATED"/>
    <property type="match status" value="1"/>
</dbReference>